<evidence type="ECO:0000313" key="8">
    <source>
        <dbReference type="Proteomes" id="UP000756860"/>
    </source>
</evidence>
<sequence length="219" mass="24710">MVTCSLLASGDPTRFPEDDMHDLLVFMFRFAVFAALHSLFAMQRVQDFLKIRMGRAAGWYRLMYNILALAAFGWTMQAYRDSPVLYQLPGNLRSAGYLAQGGICILLCICAAQTGVGDFLGVRQLRRQTVTPVLITTGCYGKVRHPQYLLALLFLLFAPTMTVRWLALTLLSALYFLAGSIIEERRLVELFGEQYRRYQRSVPMFVPGARGNGGLPRPR</sequence>
<evidence type="ECO:0000256" key="3">
    <source>
        <dbReference type="ARBA" id="ARBA00022692"/>
    </source>
</evidence>
<dbReference type="RefSeq" id="WP_214176061.1">
    <property type="nucleotide sequence ID" value="NZ_JAHCVK010000007.1"/>
</dbReference>
<comment type="caution">
    <text evidence="7">The sequence shown here is derived from an EMBL/GenBank/DDBJ whole genome shotgun (WGS) entry which is preliminary data.</text>
</comment>
<organism evidence="7 8">
    <name type="scientific">Geomobilimonas luticola</name>
    <dbReference type="NCBI Taxonomy" id="1114878"/>
    <lineage>
        <taxon>Bacteria</taxon>
        <taxon>Pseudomonadati</taxon>
        <taxon>Thermodesulfobacteriota</taxon>
        <taxon>Desulfuromonadia</taxon>
        <taxon>Geobacterales</taxon>
        <taxon>Geobacteraceae</taxon>
        <taxon>Geomobilimonas</taxon>
    </lineage>
</organism>
<dbReference type="InterPro" id="IPR033580">
    <property type="entry name" value="Nurim-like"/>
</dbReference>
<feature type="transmembrane region" description="Helical" evidence="6">
    <location>
        <begin position="23"/>
        <end position="41"/>
    </location>
</feature>
<dbReference type="Gene3D" id="1.20.120.1630">
    <property type="match status" value="1"/>
</dbReference>
<dbReference type="PANTHER" id="PTHR31040:SF1">
    <property type="entry name" value="NURIM"/>
    <property type="match status" value="1"/>
</dbReference>
<evidence type="ECO:0000256" key="6">
    <source>
        <dbReference type="SAM" id="Phobius"/>
    </source>
</evidence>
<feature type="transmembrane region" description="Helical" evidence="6">
    <location>
        <begin position="62"/>
        <end position="79"/>
    </location>
</feature>
<dbReference type="EMBL" id="JAHCVK010000007">
    <property type="protein sequence ID" value="MBT0654050.1"/>
    <property type="molecule type" value="Genomic_DNA"/>
</dbReference>
<protein>
    <submittedName>
        <fullName evidence="7">Isoprenylcysteine carboxylmethyltransferase family protein</fullName>
    </submittedName>
</protein>
<dbReference type="PANTHER" id="PTHR31040">
    <property type="entry name" value="NURIM"/>
    <property type="match status" value="1"/>
</dbReference>
<comment type="similarity">
    <text evidence="2">Belongs to the nurim family.</text>
</comment>
<accession>A0ABS5SFR1</accession>
<feature type="transmembrane region" description="Helical" evidence="6">
    <location>
        <begin position="148"/>
        <end position="177"/>
    </location>
</feature>
<keyword evidence="8" id="KW-1185">Reference proteome</keyword>
<evidence type="ECO:0000256" key="4">
    <source>
        <dbReference type="ARBA" id="ARBA00022989"/>
    </source>
</evidence>
<evidence type="ECO:0000256" key="2">
    <source>
        <dbReference type="ARBA" id="ARBA00010631"/>
    </source>
</evidence>
<proteinExistence type="inferred from homology"/>
<keyword evidence="4 6" id="KW-1133">Transmembrane helix</keyword>
<feature type="transmembrane region" description="Helical" evidence="6">
    <location>
        <begin position="99"/>
        <end position="120"/>
    </location>
</feature>
<keyword evidence="3 6" id="KW-0812">Transmembrane</keyword>
<evidence type="ECO:0000256" key="1">
    <source>
        <dbReference type="ARBA" id="ARBA00004141"/>
    </source>
</evidence>
<evidence type="ECO:0000313" key="7">
    <source>
        <dbReference type="EMBL" id="MBT0654050.1"/>
    </source>
</evidence>
<reference evidence="7 8" key="1">
    <citation type="submission" date="2021-05" db="EMBL/GenBank/DDBJ databases">
        <title>The draft genome of Geobacter luticola JCM 17780.</title>
        <authorList>
            <person name="Xu Z."/>
            <person name="Masuda Y."/>
            <person name="Itoh H."/>
            <person name="Senoo K."/>
        </authorList>
    </citation>
    <scope>NUCLEOTIDE SEQUENCE [LARGE SCALE GENOMIC DNA]</scope>
    <source>
        <strain evidence="7 8">JCM 17780</strain>
    </source>
</reference>
<keyword evidence="5 6" id="KW-0472">Membrane</keyword>
<evidence type="ECO:0000256" key="5">
    <source>
        <dbReference type="ARBA" id="ARBA00023136"/>
    </source>
</evidence>
<name>A0ABS5SFR1_9BACT</name>
<comment type="subcellular location">
    <subcellularLocation>
        <location evidence="1">Membrane</location>
        <topology evidence="1">Multi-pass membrane protein</topology>
    </subcellularLocation>
</comment>
<dbReference type="Proteomes" id="UP000756860">
    <property type="component" value="Unassembled WGS sequence"/>
</dbReference>
<gene>
    <name evidence="7" type="ORF">KI810_13350</name>
</gene>